<feature type="transmembrane region" description="Helical" evidence="6">
    <location>
        <begin position="275"/>
        <end position="298"/>
    </location>
</feature>
<dbReference type="EMBL" id="JNBS01003404">
    <property type="protein sequence ID" value="OQR87477.1"/>
    <property type="molecule type" value="Genomic_DNA"/>
</dbReference>
<proteinExistence type="inferred from homology"/>
<feature type="transmembrane region" description="Helical" evidence="6">
    <location>
        <begin position="144"/>
        <end position="170"/>
    </location>
</feature>
<organism evidence="7 8">
    <name type="scientific">Thraustotheca clavata</name>
    <dbReference type="NCBI Taxonomy" id="74557"/>
    <lineage>
        <taxon>Eukaryota</taxon>
        <taxon>Sar</taxon>
        <taxon>Stramenopiles</taxon>
        <taxon>Oomycota</taxon>
        <taxon>Saprolegniomycetes</taxon>
        <taxon>Saprolegniales</taxon>
        <taxon>Achlyaceae</taxon>
        <taxon>Thraustotheca</taxon>
    </lineage>
</organism>
<comment type="caution">
    <text evidence="7">The sequence shown here is derived from an EMBL/GenBank/DDBJ whole genome shotgun (WGS) entry which is preliminary data.</text>
</comment>
<dbReference type="GO" id="GO:0016020">
    <property type="term" value="C:membrane"/>
    <property type="evidence" value="ECO:0007669"/>
    <property type="project" value="UniProtKB-SubCell"/>
</dbReference>
<keyword evidence="8" id="KW-1185">Reference proteome</keyword>
<dbReference type="OrthoDB" id="8904098at2759"/>
<dbReference type="SUPFAM" id="SSF103473">
    <property type="entry name" value="MFS general substrate transporter"/>
    <property type="match status" value="1"/>
</dbReference>
<comment type="similarity">
    <text evidence="2">Belongs to the major facilitator superfamily. Proton-dependent oligopeptide transporter (POT/PTR) (TC 2.A.17) family.</text>
</comment>
<dbReference type="GO" id="GO:0022857">
    <property type="term" value="F:transmembrane transporter activity"/>
    <property type="evidence" value="ECO:0007669"/>
    <property type="project" value="InterPro"/>
</dbReference>
<evidence type="ECO:0000256" key="2">
    <source>
        <dbReference type="ARBA" id="ARBA00005982"/>
    </source>
</evidence>
<gene>
    <name evidence="7" type="ORF">THRCLA_10455</name>
</gene>
<evidence type="ECO:0000256" key="1">
    <source>
        <dbReference type="ARBA" id="ARBA00004141"/>
    </source>
</evidence>
<evidence type="ECO:0000256" key="6">
    <source>
        <dbReference type="SAM" id="Phobius"/>
    </source>
</evidence>
<feature type="transmembrane region" description="Helical" evidence="6">
    <location>
        <begin position="26"/>
        <end position="48"/>
    </location>
</feature>
<dbReference type="PANTHER" id="PTHR11654">
    <property type="entry name" value="OLIGOPEPTIDE TRANSPORTER-RELATED"/>
    <property type="match status" value="1"/>
</dbReference>
<sequence length="428" mass="47102">MDPPSAKSPVATYATVWDSRPHYKNVLFQVCGFILLMEVSERLSYYGINQGLKNFMKTVLGWSGVSSNSIKSTWTSICYLSPLLGAYLADERWGRFKTIGVFGTLYLIGDILLTIASHPHVLNWVEISPGHFDRDGANTKPAEGLFIFGLFVCIGIGTGAIKSNVITLGADQFNPDDEREVAQKVTFFSYFYWCVNLGSAFSYGYLATLCVEGSGSITKDYGYFATFLICACVMGIALLFFFFGSSRYIKIPPNSNAMSKLIRVLVQSAPFSRSSISACCGFITLLLSFLLNLIAVFLEDGTAVRKGMTYCAGAMALLGCVLWVLAGFFNENMNAAKRSNGGPVDDQSLDEAKMVVRVLPFAAFMVMWECVYDQTDANFQSISQQTDLRFGNDWDATQLSGAVLGVFDPIAIIFCIPFLDSVAYPLYK</sequence>
<dbReference type="Proteomes" id="UP000243217">
    <property type="component" value="Unassembled WGS sequence"/>
</dbReference>
<evidence type="ECO:0000256" key="4">
    <source>
        <dbReference type="ARBA" id="ARBA00022989"/>
    </source>
</evidence>
<reference evidence="7 8" key="1">
    <citation type="journal article" date="2014" name="Genome Biol. Evol.">
        <title>The secreted proteins of Achlya hypogyna and Thraustotheca clavata identify the ancestral oomycete secretome and reveal gene acquisitions by horizontal gene transfer.</title>
        <authorList>
            <person name="Misner I."/>
            <person name="Blouin N."/>
            <person name="Leonard G."/>
            <person name="Richards T.A."/>
            <person name="Lane C.E."/>
        </authorList>
    </citation>
    <scope>NUCLEOTIDE SEQUENCE [LARGE SCALE GENOMIC DNA]</scope>
    <source>
        <strain evidence="7 8">ATCC 34112</strain>
    </source>
</reference>
<evidence type="ECO:0000313" key="8">
    <source>
        <dbReference type="Proteomes" id="UP000243217"/>
    </source>
</evidence>
<feature type="non-terminal residue" evidence="7">
    <location>
        <position position="428"/>
    </location>
</feature>
<feature type="transmembrane region" description="Helical" evidence="6">
    <location>
        <begin position="399"/>
        <end position="419"/>
    </location>
</feature>
<evidence type="ECO:0000256" key="5">
    <source>
        <dbReference type="ARBA" id="ARBA00023136"/>
    </source>
</evidence>
<dbReference type="InterPro" id="IPR036259">
    <property type="entry name" value="MFS_trans_sf"/>
</dbReference>
<dbReference type="InterPro" id="IPR000109">
    <property type="entry name" value="POT_fam"/>
</dbReference>
<evidence type="ECO:0000313" key="7">
    <source>
        <dbReference type="EMBL" id="OQR87477.1"/>
    </source>
</evidence>
<feature type="transmembrane region" description="Helical" evidence="6">
    <location>
        <begin position="310"/>
        <end position="329"/>
    </location>
</feature>
<name>A0A1V9YPA7_9STRA</name>
<dbReference type="AlphaFoldDB" id="A0A1V9YPA7"/>
<keyword evidence="4 6" id="KW-1133">Transmembrane helix</keyword>
<keyword evidence="5 6" id="KW-0472">Membrane</keyword>
<protein>
    <submittedName>
        <fullName evidence="7">Proton-dependent Oligopeptide Transporter (POT) Family</fullName>
    </submittedName>
</protein>
<feature type="transmembrane region" description="Helical" evidence="6">
    <location>
        <begin position="190"/>
        <end position="211"/>
    </location>
</feature>
<comment type="subcellular location">
    <subcellularLocation>
        <location evidence="1">Membrane</location>
        <topology evidence="1">Multi-pass membrane protein</topology>
    </subcellularLocation>
</comment>
<dbReference type="Pfam" id="PF00854">
    <property type="entry name" value="PTR2"/>
    <property type="match status" value="1"/>
</dbReference>
<keyword evidence="3 6" id="KW-0812">Transmembrane</keyword>
<accession>A0A1V9YPA7</accession>
<evidence type="ECO:0000256" key="3">
    <source>
        <dbReference type="ARBA" id="ARBA00022692"/>
    </source>
</evidence>
<dbReference type="Gene3D" id="1.20.1250.20">
    <property type="entry name" value="MFS general substrate transporter like domains"/>
    <property type="match status" value="1"/>
</dbReference>
<feature type="transmembrane region" description="Helical" evidence="6">
    <location>
        <begin position="223"/>
        <end position="243"/>
    </location>
</feature>